<dbReference type="SUPFAM" id="SSF46785">
    <property type="entry name" value="Winged helix' DNA-binding domain"/>
    <property type="match status" value="1"/>
</dbReference>
<evidence type="ECO:0000313" key="4">
    <source>
        <dbReference type="Proteomes" id="UP000539473"/>
    </source>
</evidence>
<organism evidence="3 4">
    <name type="scientific">Deinococcus metalli</name>
    <dbReference type="NCBI Taxonomy" id="1141878"/>
    <lineage>
        <taxon>Bacteria</taxon>
        <taxon>Thermotogati</taxon>
        <taxon>Deinococcota</taxon>
        <taxon>Deinococci</taxon>
        <taxon>Deinococcales</taxon>
        <taxon>Deinococcaceae</taxon>
        <taxon>Deinococcus</taxon>
    </lineage>
</organism>
<sequence length="200" mass="22273">MSASSAPRPSVLGYALLGLLARGDRSGYDLTQGLKDPVGYFWHAQHSQVYPELARLEGAGLVTHSVVEQAERPDKKVYRQTDAGRAALRAWLTADTEVPRKRDELVLKAYSMWQTEPARAADMLRAHARAHAAHLAEFERRLAEVTLRAGTELHDPRSPWFGIQAVLRRGIGYEREYRDWCEWLAGALDGAGQALSPTTP</sequence>
<gene>
    <name evidence="3" type="ORF">HNQ07_002261</name>
</gene>
<evidence type="ECO:0000259" key="1">
    <source>
        <dbReference type="Pfam" id="PF03551"/>
    </source>
</evidence>
<dbReference type="Gene3D" id="1.10.10.10">
    <property type="entry name" value="Winged helix-like DNA-binding domain superfamily/Winged helix DNA-binding domain"/>
    <property type="match status" value="1"/>
</dbReference>
<dbReference type="RefSeq" id="WP_184111783.1">
    <property type="nucleotide sequence ID" value="NZ_BNAJ01000005.1"/>
</dbReference>
<dbReference type="InterPro" id="IPR018309">
    <property type="entry name" value="Tscrpt_reg_PadR_C"/>
</dbReference>
<accession>A0A7W8KEP3</accession>
<dbReference type="AlphaFoldDB" id="A0A7W8KEP3"/>
<evidence type="ECO:0000259" key="2">
    <source>
        <dbReference type="Pfam" id="PF10400"/>
    </source>
</evidence>
<dbReference type="Pfam" id="PF03551">
    <property type="entry name" value="PadR"/>
    <property type="match status" value="1"/>
</dbReference>
<feature type="domain" description="Transcription regulator PadR N-terminal" evidence="1">
    <location>
        <begin position="16"/>
        <end position="89"/>
    </location>
</feature>
<proteinExistence type="predicted"/>
<evidence type="ECO:0000313" key="3">
    <source>
        <dbReference type="EMBL" id="MBB5376797.1"/>
    </source>
</evidence>
<comment type="caution">
    <text evidence="3">The sequence shown here is derived from an EMBL/GenBank/DDBJ whole genome shotgun (WGS) entry which is preliminary data.</text>
</comment>
<dbReference type="GO" id="GO:0003677">
    <property type="term" value="F:DNA binding"/>
    <property type="evidence" value="ECO:0007669"/>
    <property type="project" value="UniProtKB-KW"/>
</dbReference>
<reference evidence="3 4" key="1">
    <citation type="submission" date="2020-08" db="EMBL/GenBank/DDBJ databases">
        <title>Genomic Encyclopedia of Type Strains, Phase IV (KMG-IV): sequencing the most valuable type-strain genomes for metagenomic binning, comparative biology and taxonomic classification.</title>
        <authorList>
            <person name="Goeker M."/>
        </authorList>
    </citation>
    <scope>NUCLEOTIDE SEQUENCE [LARGE SCALE GENOMIC DNA]</scope>
    <source>
        <strain evidence="3 4">DSM 27521</strain>
    </source>
</reference>
<dbReference type="InterPro" id="IPR036388">
    <property type="entry name" value="WH-like_DNA-bd_sf"/>
</dbReference>
<name>A0A7W8KEP3_9DEIO</name>
<dbReference type="PANTHER" id="PTHR43252">
    <property type="entry name" value="TRANSCRIPTIONAL REGULATOR YQJI"/>
    <property type="match status" value="1"/>
</dbReference>
<dbReference type="InterPro" id="IPR005149">
    <property type="entry name" value="Tscrpt_reg_PadR_N"/>
</dbReference>
<feature type="domain" description="Transcription regulator PadR C-terminal" evidence="2">
    <location>
        <begin position="102"/>
        <end position="188"/>
    </location>
</feature>
<dbReference type="Pfam" id="PF10400">
    <property type="entry name" value="Vir_act_alpha_C"/>
    <property type="match status" value="1"/>
</dbReference>
<keyword evidence="3" id="KW-0238">DNA-binding</keyword>
<dbReference type="Gene3D" id="6.10.140.190">
    <property type="match status" value="1"/>
</dbReference>
<dbReference type="EMBL" id="JACHFK010000005">
    <property type="protein sequence ID" value="MBB5376797.1"/>
    <property type="molecule type" value="Genomic_DNA"/>
</dbReference>
<dbReference type="InterPro" id="IPR036390">
    <property type="entry name" value="WH_DNA-bd_sf"/>
</dbReference>
<dbReference type="PANTHER" id="PTHR43252:SF2">
    <property type="entry name" value="TRANSCRIPTION REGULATOR, PADR-LIKE FAMILY"/>
    <property type="match status" value="1"/>
</dbReference>
<dbReference type="Proteomes" id="UP000539473">
    <property type="component" value="Unassembled WGS sequence"/>
</dbReference>
<protein>
    <submittedName>
        <fullName evidence="3">DNA-binding PadR family transcriptional regulator</fullName>
    </submittedName>
</protein>